<dbReference type="InterPro" id="IPR041205">
    <property type="entry name" value="ScsC_N"/>
</dbReference>
<dbReference type="Pfam" id="PF18312">
    <property type="entry name" value="ScsC_N"/>
    <property type="match status" value="1"/>
</dbReference>
<evidence type="ECO:0000256" key="2">
    <source>
        <dbReference type="SAM" id="SignalP"/>
    </source>
</evidence>
<evidence type="ECO:0000259" key="3">
    <source>
        <dbReference type="PROSITE" id="PS51352"/>
    </source>
</evidence>
<dbReference type="GO" id="GO:0016853">
    <property type="term" value="F:isomerase activity"/>
    <property type="evidence" value="ECO:0007669"/>
    <property type="project" value="UniProtKB-KW"/>
</dbReference>
<keyword evidence="2" id="KW-0732">Signal</keyword>
<dbReference type="Proteomes" id="UP000239736">
    <property type="component" value="Unassembled WGS sequence"/>
</dbReference>
<gene>
    <name evidence="4" type="ORF">LV82_00953</name>
</gene>
<keyword evidence="4" id="KW-0413">Isomerase</keyword>
<dbReference type="InterPro" id="IPR013766">
    <property type="entry name" value="Thioredoxin_domain"/>
</dbReference>
<protein>
    <submittedName>
        <fullName evidence="4">Protein-disulfide isomerase</fullName>
    </submittedName>
</protein>
<organism evidence="4 5">
    <name type="scientific">Albidovulum inexpectatum</name>
    <dbReference type="NCBI Taxonomy" id="196587"/>
    <lineage>
        <taxon>Bacteria</taxon>
        <taxon>Pseudomonadati</taxon>
        <taxon>Pseudomonadota</taxon>
        <taxon>Alphaproteobacteria</taxon>
        <taxon>Rhodobacterales</taxon>
        <taxon>Paracoccaceae</taxon>
        <taxon>Albidovulum</taxon>
    </lineage>
</organism>
<comment type="caution">
    <text evidence="4">The sequence shown here is derived from an EMBL/GenBank/DDBJ whole genome shotgun (WGS) entry which is preliminary data.</text>
</comment>
<feature type="domain" description="Thioredoxin" evidence="3">
    <location>
        <begin position="59"/>
        <end position="247"/>
    </location>
</feature>
<dbReference type="SUPFAM" id="SSF52833">
    <property type="entry name" value="Thioredoxin-like"/>
    <property type="match status" value="1"/>
</dbReference>
<dbReference type="PANTHER" id="PTHR35272">
    <property type="entry name" value="THIOL:DISULFIDE INTERCHANGE PROTEIN DSBC-RELATED"/>
    <property type="match status" value="1"/>
</dbReference>
<dbReference type="Gene3D" id="3.40.30.10">
    <property type="entry name" value="Glutaredoxin"/>
    <property type="match status" value="1"/>
</dbReference>
<feature type="chain" id="PRO_5015664236" evidence="2">
    <location>
        <begin position="20"/>
        <end position="247"/>
    </location>
</feature>
<dbReference type="AlphaFoldDB" id="A0A2S5JK18"/>
<accession>A0A2S5JK18</accession>
<dbReference type="InterPro" id="IPR051470">
    <property type="entry name" value="Thiol:disulfide_interchange"/>
</dbReference>
<dbReference type="CDD" id="cd03023">
    <property type="entry name" value="DsbA_Com1_like"/>
    <property type="match status" value="1"/>
</dbReference>
<comment type="function">
    <text evidence="1">May be required for disulfide bond formation in some proteins.</text>
</comment>
<name>A0A2S5JK18_9RHOB</name>
<dbReference type="Pfam" id="PF13462">
    <property type="entry name" value="Thioredoxin_4"/>
    <property type="match status" value="1"/>
</dbReference>
<keyword evidence="5" id="KW-1185">Reference proteome</keyword>
<dbReference type="RefSeq" id="WP_104069785.1">
    <property type="nucleotide sequence ID" value="NZ_PRDS01000002.1"/>
</dbReference>
<evidence type="ECO:0000313" key="4">
    <source>
        <dbReference type="EMBL" id="PPB81741.1"/>
    </source>
</evidence>
<dbReference type="PANTHER" id="PTHR35272:SF3">
    <property type="entry name" value="THIOL:DISULFIDE INTERCHANGE PROTEIN DSBC"/>
    <property type="match status" value="1"/>
</dbReference>
<dbReference type="OrthoDB" id="9780147at2"/>
<sequence length="247" mass="27257">MRSLALAAIVAMTVGPAAALDLKNMTDAEREAFRAEVRAYLLENPEVLSEAIAVLQDRQAEQAARQDSTLIQANAKDLFSDPDDFVGGNPQGDITVVEFIDYRCGYCRKAHAEVKELINSDGNIRYIVKEFPILGDQSVIASRFAIAALRELGPEAYEKIKNGFYESFRGEVTVETLESFARDLGIDPAPVIAAMDSPDVTRIIKENHMLAQRLQVSGTPTFVMGDQMLRGYAPLETMRQIVAEERG</sequence>
<dbReference type="InterPro" id="IPR012336">
    <property type="entry name" value="Thioredoxin-like_fold"/>
</dbReference>
<reference evidence="4 5" key="1">
    <citation type="submission" date="2018-01" db="EMBL/GenBank/DDBJ databases">
        <title>Genomic Encyclopedia of Archaeal and Bacterial Type Strains, Phase II (KMG-II): from individual species to whole genera.</title>
        <authorList>
            <person name="Goeker M."/>
        </authorList>
    </citation>
    <scope>NUCLEOTIDE SEQUENCE [LARGE SCALE GENOMIC DNA]</scope>
    <source>
        <strain evidence="4 5">DSM 12048</strain>
    </source>
</reference>
<proteinExistence type="predicted"/>
<dbReference type="EMBL" id="PRDS01000002">
    <property type="protein sequence ID" value="PPB81741.1"/>
    <property type="molecule type" value="Genomic_DNA"/>
</dbReference>
<evidence type="ECO:0000256" key="1">
    <source>
        <dbReference type="ARBA" id="ARBA00003565"/>
    </source>
</evidence>
<dbReference type="PROSITE" id="PS51352">
    <property type="entry name" value="THIOREDOXIN_2"/>
    <property type="match status" value="1"/>
</dbReference>
<dbReference type="InterPro" id="IPR036249">
    <property type="entry name" value="Thioredoxin-like_sf"/>
</dbReference>
<feature type="signal peptide" evidence="2">
    <location>
        <begin position="1"/>
        <end position="19"/>
    </location>
</feature>
<evidence type="ECO:0000313" key="5">
    <source>
        <dbReference type="Proteomes" id="UP000239736"/>
    </source>
</evidence>